<dbReference type="PRINTS" id="PR01042">
    <property type="entry name" value="TRNASYNTHASP"/>
</dbReference>
<dbReference type="Proteomes" id="UP000008144">
    <property type="component" value="Chromosome 11"/>
</dbReference>
<dbReference type="FunCoup" id="H2XL44">
    <property type="interactions" value="174"/>
</dbReference>
<dbReference type="NCBIfam" id="TIGR00459">
    <property type="entry name" value="aspS_bact"/>
    <property type="match status" value="1"/>
</dbReference>
<keyword evidence="3" id="KW-0547">Nucleotide-binding</keyword>
<dbReference type="GO" id="GO:0006422">
    <property type="term" value="P:aspartyl-tRNA aminoacylation"/>
    <property type="evidence" value="ECO:0000318"/>
    <property type="project" value="GO_Central"/>
</dbReference>
<dbReference type="InParanoid" id="H2XL44"/>
<reference evidence="9" key="1">
    <citation type="journal article" date="2002" name="Science">
        <title>The draft genome of Ciona intestinalis: insights into chordate and vertebrate origins.</title>
        <authorList>
            <person name="Dehal P."/>
            <person name="Satou Y."/>
            <person name="Campbell R.K."/>
            <person name="Chapman J."/>
            <person name="Degnan B."/>
            <person name="De Tomaso A."/>
            <person name="Davidson B."/>
            <person name="Di Gregorio A."/>
            <person name="Gelpke M."/>
            <person name="Goodstein D.M."/>
            <person name="Harafuji N."/>
            <person name="Hastings K.E."/>
            <person name="Ho I."/>
            <person name="Hotta K."/>
            <person name="Huang W."/>
            <person name="Kawashima T."/>
            <person name="Lemaire P."/>
            <person name="Martinez D."/>
            <person name="Meinertzhagen I.A."/>
            <person name="Necula S."/>
            <person name="Nonaka M."/>
            <person name="Putnam N."/>
            <person name="Rash S."/>
            <person name="Saiga H."/>
            <person name="Satake M."/>
            <person name="Terry A."/>
            <person name="Yamada L."/>
            <person name="Wang H.G."/>
            <person name="Awazu S."/>
            <person name="Azumi K."/>
            <person name="Boore J."/>
            <person name="Branno M."/>
            <person name="Chin-Bow S."/>
            <person name="DeSantis R."/>
            <person name="Doyle S."/>
            <person name="Francino P."/>
            <person name="Keys D.N."/>
            <person name="Haga S."/>
            <person name="Hayashi H."/>
            <person name="Hino K."/>
            <person name="Imai K.S."/>
            <person name="Inaba K."/>
            <person name="Kano S."/>
            <person name="Kobayashi K."/>
            <person name="Kobayashi M."/>
            <person name="Lee B.I."/>
            <person name="Makabe K.W."/>
            <person name="Manohar C."/>
            <person name="Matassi G."/>
            <person name="Medina M."/>
            <person name="Mochizuki Y."/>
            <person name="Mount S."/>
            <person name="Morishita T."/>
            <person name="Miura S."/>
            <person name="Nakayama A."/>
            <person name="Nishizaka S."/>
            <person name="Nomoto H."/>
            <person name="Ohta F."/>
            <person name="Oishi K."/>
            <person name="Rigoutsos I."/>
            <person name="Sano M."/>
            <person name="Sasaki A."/>
            <person name="Sasakura Y."/>
            <person name="Shoguchi E."/>
            <person name="Shin-i T."/>
            <person name="Spagnuolo A."/>
            <person name="Stainier D."/>
            <person name="Suzuki M.M."/>
            <person name="Tassy O."/>
            <person name="Takatori N."/>
            <person name="Tokuoka M."/>
            <person name="Yagi K."/>
            <person name="Yoshizaki F."/>
            <person name="Wada S."/>
            <person name="Zhang C."/>
            <person name="Hyatt P.D."/>
            <person name="Larimer F."/>
            <person name="Detter C."/>
            <person name="Doggett N."/>
            <person name="Glavina T."/>
            <person name="Hawkins T."/>
            <person name="Richardson P."/>
            <person name="Lucas S."/>
            <person name="Kohara Y."/>
            <person name="Levine M."/>
            <person name="Satoh N."/>
            <person name="Rokhsar D.S."/>
        </authorList>
    </citation>
    <scope>NUCLEOTIDE SEQUENCE [LARGE SCALE GENOMIC DNA]</scope>
</reference>
<dbReference type="HOGENOM" id="CLU_014330_3_1_1"/>
<dbReference type="SUPFAM" id="SSF55261">
    <property type="entry name" value="GAD domain-like"/>
    <property type="match status" value="1"/>
</dbReference>
<dbReference type="PROSITE" id="PS50862">
    <property type="entry name" value="AA_TRNA_LIGASE_II"/>
    <property type="match status" value="1"/>
</dbReference>
<comment type="similarity">
    <text evidence="1">Belongs to the class-II aminoacyl-tRNA synthetase family. Type 1 subfamily.</text>
</comment>
<dbReference type="Gene3D" id="2.40.50.140">
    <property type="entry name" value="Nucleic acid-binding proteins"/>
    <property type="match status" value="1"/>
</dbReference>
<dbReference type="SUPFAM" id="SSF55681">
    <property type="entry name" value="Class II aaRS and biotin synthetases"/>
    <property type="match status" value="1"/>
</dbReference>
<dbReference type="CDD" id="cd04317">
    <property type="entry name" value="EcAspRS_like_N"/>
    <property type="match status" value="1"/>
</dbReference>
<dbReference type="GO" id="GO:0004815">
    <property type="term" value="F:aspartate-tRNA ligase activity"/>
    <property type="evidence" value="ECO:0000318"/>
    <property type="project" value="GO_Central"/>
</dbReference>
<dbReference type="Ensembl" id="ENSCINT00000037294.1">
    <property type="protein sequence ID" value="ENSCINP00000030376.1"/>
    <property type="gene ID" value="ENSCING00000020685.1"/>
</dbReference>
<dbReference type="HAMAP" id="MF_00044">
    <property type="entry name" value="Asp_tRNA_synth_type1"/>
    <property type="match status" value="1"/>
</dbReference>
<evidence type="ECO:0000256" key="3">
    <source>
        <dbReference type="ARBA" id="ARBA00022741"/>
    </source>
</evidence>
<dbReference type="GeneTree" id="ENSGT01030000234618"/>
<reference evidence="8" key="2">
    <citation type="journal article" date="2008" name="Genome Biol.">
        <title>Improved genome assembly and evidence-based global gene model set for the chordate Ciona intestinalis: new insight into intron and operon populations.</title>
        <authorList>
            <person name="Satou Y."/>
            <person name="Mineta K."/>
            <person name="Ogasawara M."/>
            <person name="Sasakura Y."/>
            <person name="Shoguchi E."/>
            <person name="Ueno K."/>
            <person name="Yamada L."/>
            <person name="Matsumoto J."/>
            <person name="Wasserscheid J."/>
            <person name="Dewar K."/>
            <person name="Wiley G.B."/>
            <person name="Macmil S.L."/>
            <person name="Roe B.A."/>
            <person name="Zeller R.W."/>
            <person name="Hastings K.E."/>
            <person name="Lemaire P."/>
            <person name="Lindquist E."/>
            <person name="Endo T."/>
            <person name="Hotta K."/>
            <person name="Inaba K."/>
        </authorList>
    </citation>
    <scope>NUCLEOTIDE SEQUENCE [LARGE SCALE GENOMIC DNA]</scope>
    <source>
        <strain evidence="8">wild type</strain>
    </source>
</reference>
<dbReference type="InterPro" id="IPR047089">
    <property type="entry name" value="Asp-tRNA-ligase_1_N"/>
</dbReference>
<dbReference type="InterPro" id="IPR006195">
    <property type="entry name" value="aa-tRNA-synth_II"/>
</dbReference>
<feature type="domain" description="Aminoacyl-transfer RNA synthetases class-II family profile" evidence="7">
    <location>
        <begin position="139"/>
        <end position="554"/>
    </location>
</feature>
<evidence type="ECO:0000313" key="9">
    <source>
        <dbReference type="Proteomes" id="UP000008144"/>
    </source>
</evidence>
<dbReference type="EMBL" id="EAAA01000677">
    <property type="status" value="NOT_ANNOTATED_CDS"/>
    <property type="molecule type" value="Genomic_DNA"/>
</dbReference>
<keyword evidence="5" id="KW-0648">Protein biosynthesis</keyword>
<dbReference type="InterPro" id="IPR012340">
    <property type="entry name" value="NA-bd_OB-fold"/>
</dbReference>
<protein>
    <recommendedName>
        <fullName evidence="7">Aminoacyl-transfer RNA synthetases class-II family profile domain-containing protein</fullName>
    </recommendedName>
</protein>
<dbReference type="AlphaFoldDB" id="H2XL44"/>
<reference evidence="8" key="3">
    <citation type="submission" date="2025-08" db="UniProtKB">
        <authorList>
            <consortium name="Ensembl"/>
        </authorList>
    </citation>
    <scope>IDENTIFICATION</scope>
</reference>
<evidence type="ECO:0000259" key="7">
    <source>
        <dbReference type="PROSITE" id="PS50862"/>
    </source>
</evidence>
<dbReference type="InterPro" id="IPR004115">
    <property type="entry name" value="GAD-like_sf"/>
</dbReference>
<dbReference type="Gene3D" id="3.30.1360.30">
    <property type="entry name" value="GAD-like domain"/>
    <property type="match status" value="1"/>
</dbReference>
<evidence type="ECO:0000313" key="8">
    <source>
        <dbReference type="Ensembl" id="ENSCINP00000030376.1"/>
    </source>
</evidence>
<dbReference type="Gene3D" id="3.30.930.10">
    <property type="entry name" value="Bira Bifunctional Protein, Domain 2"/>
    <property type="match status" value="1"/>
</dbReference>
<dbReference type="GO" id="GO:0005739">
    <property type="term" value="C:mitochondrion"/>
    <property type="evidence" value="ECO:0000318"/>
    <property type="project" value="GO_Central"/>
</dbReference>
<dbReference type="InterPro" id="IPR004524">
    <property type="entry name" value="Asp-tRNA-ligase_1"/>
</dbReference>
<dbReference type="InterPro" id="IPR004365">
    <property type="entry name" value="NA-bd_OB_tRNA"/>
</dbReference>
<keyword evidence="4" id="KW-0067">ATP-binding</keyword>
<name>H2XL44_CIOIN</name>
<dbReference type="STRING" id="7719.ENSCINP00000030376"/>
<evidence type="ECO:0000256" key="5">
    <source>
        <dbReference type="ARBA" id="ARBA00022917"/>
    </source>
</evidence>
<dbReference type="Pfam" id="PF01336">
    <property type="entry name" value="tRNA_anti-codon"/>
    <property type="match status" value="1"/>
</dbReference>
<dbReference type="InterPro" id="IPR002312">
    <property type="entry name" value="Asp/Asn-tRNA-synth_IIb"/>
</dbReference>
<dbReference type="InterPro" id="IPR004364">
    <property type="entry name" value="Aa-tRNA-synt_II"/>
</dbReference>
<evidence type="ECO:0000256" key="6">
    <source>
        <dbReference type="ARBA" id="ARBA00023146"/>
    </source>
</evidence>
<organism evidence="8 9">
    <name type="scientific">Ciona intestinalis</name>
    <name type="common">Transparent sea squirt</name>
    <name type="synonym">Ascidia intestinalis</name>
    <dbReference type="NCBI Taxonomy" id="7719"/>
    <lineage>
        <taxon>Eukaryota</taxon>
        <taxon>Metazoa</taxon>
        <taxon>Chordata</taxon>
        <taxon>Tunicata</taxon>
        <taxon>Ascidiacea</taxon>
        <taxon>Phlebobranchia</taxon>
        <taxon>Cionidae</taxon>
        <taxon>Ciona</taxon>
    </lineage>
</organism>
<accession>H2XL44</accession>
<keyword evidence="9" id="KW-1185">Reference proteome</keyword>
<evidence type="ECO:0000256" key="2">
    <source>
        <dbReference type="ARBA" id="ARBA00022598"/>
    </source>
</evidence>
<dbReference type="SUPFAM" id="SSF50249">
    <property type="entry name" value="Nucleic acid-binding proteins"/>
    <property type="match status" value="1"/>
</dbReference>
<dbReference type="PANTHER" id="PTHR22594">
    <property type="entry name" value="ASPARTYL/LYSYL-TRNA SYNTHETASE"/>
    <property type="match status" value="1"/>
</dbReference>
<evidence type="ECO:0000256" key="4">
    <source>
        <dbReference type="ARBA" id="ARBA00022840"/>
    </source>
</evidence>
<dbReference type="InterPro" id="IPR045864">
    <property type="entry name" value="aa-tRNA-synth_II/BPL/LPL"/>
</dbReference>
<evidence type="ECO:0000256" key="1">
    <source>
        <dbReference type="ARBA" id="ARBA00006303"/>
    </source>
</evidence>
<dbReference type="GO" id="GO:0003676">
    <property type="term" value="F:nucleic acid binding"/>
    <property type="evidence" value="ECO:0007669"/>
    <property type="project" value="InterPro"/>
</dbReference>
<keyword evidence="6" id="KW-0030">Aminoacyl-tRNA synthetase</keyword>
<proteinExistence type="inferred from homology"/>
<dbReference type="GO" id="GO:0005524">
    <property type="term" value="F:ATP binding"/>
    <property type="evidence" value="ECO:0007669"/>
    <property type="project" value="UniProtKB-KW"/>
</dbReference>
<reference evidence="8" key="4">
    <citation type="submission" date="2025-09" db="UniProtKB">
        <authorList>
            <consortium name="Ensembl"/>
        </authorList>
    </citation>
    <scope>IDENTIFICATION</scope>
</reference>
<keyword evidence="2" id="KW-0436">Ligase</keyword>
<dbReference type="Pfam" id="PF00152">
    <property type="entry name" value="tRNA-synt_2"/>
    <property type="match status" value="1"/>
</dbReference>
<dbReference type="PANTHER" id="PTHR22594:SF5">
    <property type="entry name" value="ASPARTATE--TRNA LIGASE, MITOCHONDRIAL"/>
    <property type="match status" value="1"/>
</dbReference>
<sequence>SKFSYRSHTCGELRIKNAGEAVSLCGWLEYKRKDFLVLRDSFGSVQILITGYEDKNQTFQNVKPESVVKVTGKVTTRPEGQANPNMITGEIEIIPDNIEILNKCKFLPFRVQKFAGKGERIRQKYRYLDIRGDILQQNLRLRSKVLSKMRKSLEENCFVEVETPTLFHPTPGGAREFIVPSSSNPGKFYSLPQSPQQLKQLLMIGGVDRYYQFARCYRDEPFKRDRQVEFTQLDIEMSFVDVNDVIKLSEEVIKSSWPRKFSDESFKLITYDDAMSKYGSDKPDTRFGMLLHDITTFIPDTLVELFQGDHSDPVNIQAVVVENAQKHFSSKFRRYIGSRMTSAIDDPSPYALLGLVNGQWSGYHKNTNIGSMVTKQLVDHLQLGGSDIVVVSWGEKRSAQKTLGALRRIISRIFDEISVKHRNVDLDQFLWVVDFPLFEADPYTGSLCTVHHPFTSPHPDDVHLLEVDPLKVRSQAYDLVLNGNEVGGGSIRIHDSKLQRQIFTLLNLDFTELSYLLEALNSGAPPHGGIAFGIDRIMSILCGTETIRDVIAFPKNSRGEDLMTNSPISINSNILKEFHIKTNVSGNSKAKKIH</sequence>
<dbReference type="OMA" id="LCGWVDR"/>
<dbReference type="NCBIfam" id="NF001750">
    <property type="entry name" value="PRK00476.1"/>
    <property type="match status" value="1"/>
</dbReference>